<gene>
    <name evidence="1" type="ORF">EB796_003768</name>
</gene>
<proteinExistence type="predicted"/>
<dbReference type="Proteomes" id="UP000593567">
    <property type="component" value="Unassembled WGS sequence"/>
</dbReference>
<name>A0A7J7KH69_BUGNE</name>
<evidence type="ECO:0000313" key="1">
    <source>
        <dbReference type="EMBL" id="KAF6037919.1"/>
    </source>
</evidence>
<reference evidence="1" key="1">
    <citation type="submission" date="2020-06" db="EMBL/GenBank/DDBJ databases">
        <title>Draft genome of Bugula neritina, a colonial animal packing powerful symbionts and potential medicines.</title>
        <authorList>
            <person name="Rayko M."/>
        </authorList>
    </citation>
    <scope>NUCLEOTIDE SEQUENCE [LARGE SCALE GENOMIC DNA]</scope>
    <source>
        <strain evidence="1">Kwan_BN1</strain>
    </source>
</reference>
<evidence type="ECO:0000313" key="2">
    <source>
        <dbReference type="Proteomes" id="UP000593567"/>
    </source>
</evidence>
<protein>
    <submittedName>
        <fullName evidence="1">Uncharacterized protein</fullName>
    </submittedName>
</protein>
<accession>A0A7J7KH69</accession>
<sequence>MVTEHSEPWYYMVTEHSKPWYYMVTEHSKLWYYMVTEYSKLWYCMVTEHTGRLLKGMTWSQQKSISCQAIVAIYILRSS</sequence>
<dbReference type="AlphaFoldDB" id="A0A7J7KH69"/>
<comment type="caution">
    <text evidence="1">The sequence shown here is derived from an EMBL/GenBank/DDBJ whole genome shotgun (WGS) entry which is preliminary data.</text>
</comment>
<keyword evidence="2" id="KW-1185">Reference proteome</keyword>
<dbReference type="EMBL" id="VXIV02000495">
    <property type="protein sequence ID" value="KAF6037919.1"/>
    <property type="molecule type" value="Genomic_DNA"/>
</dbReference>
<organism evidence="1 2">
    <name type="scientific">Bugula neritina</name>
    <name type="common">Brown bryozoan</name>
    <name type="synonym">Sertularia neritina</name>
    <dbReference type="NCBI Taxonomy" id="10212"/>
    <lineage>
        <taxon>Eukaryota</taxon>
        <taxon>Metazoa</taxon>
        <taxon>Spiralia</taxon>
        <taxon>Lophotrochozoa</taxon>
        <taxon>Bryozoa</taxon>
        <taxon>Gymnolaemata</taxon>
        <taxon>Cheilostomatida</taxon>
        <taxon>Flustrina</taxon>
        <taxon>Buguloidea</taxon>
        <taxon>Bugulidae</taxon>
        <taxon>Bugula</taxon>
    </lineage>
</organism>